<dbReference type="PANTHER" id="PTHR40640:SF1">
    <property type="entry name" value="ANCHORED GLYCOPROTEIN, PUTATIVE (AFU_ORTHOLOGUE AFUA_8G04860)-RELATED"/>
    <property type="match status" value="1"/>
</dbReference>
<protein>
    <recommendedName>
        <fullName evidence="5">GPI anchored protein</fullName>
    </recommendedName>
</protein>
<dbReference type="Proteomes" id="UP001174691">
    <property type="component" value="Unassembled WGS sequence"/>
</dbReference>
<comment type="caution">
    <text evidence="3">The sequence shown here is derived from an EMBL/GenBank/DDBJ whole genome shotgun (WGS) entry which is preliminary data.</text>
</comment>
<evidence type="ECO:0000313" key="3">
    <source>
        <dbReference type="EMBL" id="KAJ9162155.1"/>
    </source>
</evidence>
<dbReference type="PANTHER" id="PTHR40640">
    <property type="entry name" value="ANCHORED GLYCOPROTEIN, PUTATIVE (AFU_ORTHOLOGUE AFUA_8G04860)-RELATED"/>
    <property type="match status" value="1"/>
</dbReference>
<dbReference type="EMBL" id="JANBVN010000014">
    <property type="protein sequence ID" value="KAJ9162155.1"/>
    <property type="molecule type" value="Genomic_DNA"/>
</dbReference>
<feature type="signal peptide" evidence="2">
    <location>
        <begin position="1"/>
        <end position="22"/>
    </location>
</feature>
<accession>A0AA38VZY2</accession>
<reference evidence="3" key="1">
    <citation type="submission" date="2022-07" db="EMBL/GenBank/DDBJ databases">
        <title>Fungi with potential for degradation of polypropylene.</title>
        <authorList>
            <person name="Gostincar C."/>
        </authorList>
    </citation>
    <scope>NUCLEOTIDE SEQUENCE</scope>
    <source>
        <strain evidence="3">EXF-13287</strain>
    </source>
</reference>
<evidence type="ECO:0000256" key="1">
    <source>
        <dbReference type="SAM" id="MobiDB-lite"/>
    </source>
</evidence>
<organism evidence="3 4">
    <name type="scientific">Coniochaeta hoffmannii</name>
    <dbReference type="NCBI Taxonomy" id="91930"/>
    <lineage>
        <taxon>Eukaryota</taxon>
        <taxon>Fungi</taxon>
        <taxon>Dikarya</taxon>
        <taxon>Ascomycota</taxon>
        <taxon>Pezizomycotina</taxon>
        <taxon>Sordariomycetes</taxon>
        <taxon>Sordariomycetidae</taxon>
        <taxon>Coniochaetales</taxon>
        <taxon>Coniochaetaceae</taxon>
        <taxon>Coniochaeta</taxon>
    </lineage>
</organism>
<dbReference type="AlphaFoldDB" id="A0AA38VZY2"/>
<evidence type="ECO:0000313" key="4">
    <source>
        <dbReference type="Proteomes" id="UP001174691"/>
    </source>
</evidence>
<keyword evidence="2" id="KW-0732">Signal</keyword>
<keyword evidence="4" id="KW-1185">Reference proteome</keyword>
<sequence length="252" mass="24682">MGRLHLPAVASALLILSTPSVADLNSGRLPVTPASTPAPAAHDLRRQATGTSSSSIVTLHLPDFEDQTILASVITADPTATSYLLACPTDEPDDECGLGTGIRVLEGASTLEVHMTLDGYTDDVSCSLSGDAADCNRSARNTAGITIMDVHYEGISTWAMPVTVTAGLESLTSAPAAGGSESISSSTSASGGSSTSSSGVSSATTTSGSAPAPTGTGAAAQSSSTSTDGVAAVTLNAVAAGVAAVLGAMLLA</sequence>
<name>A0AA38VZY2_9PEZI</name>
<evidence type="ECO:0008006" key="5">
    <source>
        <dbReference type="Google" id="ProtNLM"/>
    </source>
</evidence>
<evidence type="ECO:0000256" key="2">
    <source>
        <dbReference type="SAM" id="SignalP"/>
    </source>
</evidence>
<proteinExistence type="predicted"/>
<gene>
    <name evidence="3" type="ORF">NKR19_g1500</name>
</gene>
<feature type="chain" id="PRO_5041396481" description="GPI anchored protein" evidence="2">
    <location>
        <begin position="23"/>
        <end position="252"/>
    </location>
</feature>
<feature type="region of interest" description="Disordered" evidence="1">
    <location>
        <begin position="175"/>
        <end position="223"/>
    </location>
</feature>